<keyword evidence="5" id="KW-0479">Metal-binding</keyword>
<gene>
    <name evidence="10" type="ORF">QBC41DRAFT_382177</name>
</gene>
<proteinExistence type="predicted"/>
<comment type="cofactor">
    <cofactor evidence="2">
        <name>Mn(2+)</name>
        <dbReference type="ChEBI" id="CHEBI:29035"/>
    </cofactor>
</comment>
<feature type="domain" description="Lipoxygenase" evidence="9">
    <location>
        <begin position="243"/>
        <end position="729"/>
    </location>
</feature>
<comment type="caution">
    <text evidence="10">The sequence shown here is derived from an EMBL/GenBank/DDBJ whole genome shotgun (WGS) entry which is preliminary data.</text>
</comment>
<organism evidence="10 11">
    <name type="scientific">Cercophora samala</name>
    <dbReference type="NCBI Taxonomy" id="330535"/>
    <lineage>
        <taxon>Eukaryota</taxon>
        <taxon>Fungi</taxon>
        <taxon>Dikarya</taxon>
        <taxon>Ascomycota</taxon>
        <taxon>Pezizomycotina</taxon>
        <taxon>Sordariomycetes</taxon>
        <taxon>Sordariomycetidae</taxon>
        <taxon>Sordariales</taxon>
        <taxon>Lasiosphaeriaceae</taxon>
        <taxon>Cercophora</taxon>
    </lineage>
</organism>
<keyword evidence="7" id="KW-0560">Oxidoreductase</keyword>
<protein>
    <recommendedName>
        <fullName evidence="4">Manganese lipoxygenase</fullName>
        <ecNumber evidence="3">1.13.11.45</ecNumber>
    </recommendedName>
</protein>
<evidence type="ECO:0000256" key="7">
    <source>
        <dbReference type="ARBA" id="ARBA00023002"/>
    </source>
</evidence>
<evidence type="ECO:0000256" key="6">
    <source>
        <dbReference type="ARBA" id="ARBA00022964"/>
    </source>
</evidence>
<evidence type="ECO:0000256" key="2">
    <source>
        <dbReference type="ARBA" id="ARBA00001936"/>
    </source>
</evidence>
<dbReference type="AlphaFoldDB" id="A0AA39Z0V2"/>
<dbReference type="SUPFAM" id="SSF48484">
    <property type="entry name" value="Lipoxigenase"/>
    <property type="match status" value="1"/>
</dbReference>
<dbReference type="EC" id="1.13.11.45" evidence="3"/>
<evidence type="ECO:0000313" key="10">
    <source>
        <dbReference type="EMBL" id="KAK0662132.1"/>
    </source>
</evidence>
<dbReference type="GO" id="GO:0050584">
    <property type="term" value="F:linoleate 11-lipoxygenase activity"/>
    <property type="evidence" value="ECO:0007669"/>
    <property type="project" value="UniProtKB-EC"/>
</dbReference>
<evidence type="ECO:0000256" key="3">
    <source>
        <dbReference type="ARBA" id="ARBA00013178"/>
    </source>
</evidence>
<evidence type="ECO:0000259" key="9">
    <source>
        <dbReference type="PROSITE" id="PS51393"/>
    </source>
</evidence>
<dbReference type="EMBL" id="JAULSY010000142">
    <property type="protein sequence ID" value="KAK0662132.1"/>
    <property type="molecule type" value="Genomic_DNA"/>
</dbReference>
<dbReference type="Gene3D" id="1.20.245.10">
    <property type="entry name" value="Lipoxygenase-1, Domain 5"/>
    <property type="match status" value="1"/>
</dbReference>
<evidence type="ECO:0000256" key="8">
    <source>
        <dbReference type="ARBA" id="ARBA00023211"/>
    </source>
</evidence>
<dbReference type="InterPro" id="IPR036226">
    <property type="entry name" value="LipOase_C_sf"/>
</dbReference>
<dbReference type="PANTHER" id="PTHR11771">
    <property type="entry name" value="LIPOXYGENASE"/>
    <property type="match status" value="1"/>
</dbReference>
<dbReference type="Pfam" id="PF00305">
    <property type="entry name" value="Lipoxygenase"/>
    <property type="match status" value="1"/>
</dbReference>
<dbReference type="InterPro" id="IPR000907">
    <property type="entry name" value="LipOase"/>
</dbReference>
<dbReference type="GO" id="GO:0034440">
    <property type="term" value="P:lipid oxidation"/>
    <property type="evidence" value="ECO:0007669"/>
    <property type="project" value="InterPro"/>
</dbReference>
<reference evidence="10" key="1">
    <citation type="submission" date="2023-06" db="EMBL/GenBank/DDBJ databases">
        <title>Genome-scale phylogeny and comparative genomics of the fungal order Sordariales.</title>
        <authorList>
            <consortium name="Lawrence Berkeley National Laboratory"/>
            <person name="Hensen N."/>
            <person name="Bonometti L."/>
            <person name="Westerberg I."/>
            <person name="Brannstrom I.O."/>
            <person name="Guillou S."/>
            <person name="Cros-Aarteil S."/>
            <person name="Calhoun S."/>
            <person name="Haridas S."/>
            <person name="Kuo A."/>
            <person name="Mondo S."/>
            <person name="Pangilinan J."/>
            <person name="Riley R."/>
            <person name="Labutti K."/>
            <person name="Andreopoulos B."/>
            <person name="Lipzen A."/>
            <person name="Chen C."/>
            <person name="Yanf M."/>
            <person name="Daum C."/>
            <person name="Ng V."/>
            <person name="Clum A."/>
            <person name="Steindorff A."/>
            <person name="Ohm R."/>
            <person name="Martin F."/>
            <person name="Silar P."/>
            <person name="Natvig D."/>
            <person name="Lalanne C."/>
            <person name="Gautier V."/>
            <person name="Ament-Velasquez S.L."/>
            <person name="Kruys A."/>
            <person name="Hutchinson M.I."/>
            <person name="Powell A.J."/>
            <person name="Barry K."/>
            <person name="Miller A.N."/>
            <person name="Grigoriev I.V."/>
            <person name="Debuchy R."/>
            <person name="Gladieux P."/>
            <person name="Thoren M.H."/>
            <person name="Johannesson H."/>
        </authorList>
    </citation>
    <scope>NUCLEOTIDE SEQUENCE</scope>
    <source>
        <strain evidence="10">CBS 307.81</strain>
    </source>
</reference>
<dbReference type="GO" id="GO:0043651">
    <property type="term" value="P:linoleic acid metabolic process"/>
    <property type="evidence" value="ECO:0007669"/>
    <property type="project" value="UniProtKB-ARBA"/>
</dbReference>
<evidence type="ECO:0000256" key="4">
    <source>
        <dbReference type="ARBA" id="ARBA00021175"/>
    </source>
</evidence>
<keyword evidence="6" id="KW-0223">Dioxygenase</keyword>
<name>A0AA39Z0V2_9PEZI</name>
<evidence type="ECO:0000256" key="1">
    <source>
        <dbReference type="ARBA" id="ARBA00000366"/>
    </source>
</evidence>
<dbReference type="InterPro" id="IPR013819">
    <property type="entry name" value="LipOase_C"/>
</dbReference>
<dbReference type="PROSITE" id="PS51393">
    <property type="entry name" value="LIPOXYGENASE_3"/>
    <property type="match status" value="1"/>
</dbReference>
<evidence type="ECO:0000256" key="5">
    <source>
        <dbReference type="ARBA" id="ARBA00022723"/>
    </source>
</evidence>
<accession>A0AA39Z0V2</accession>
<keyword evidence="8" id="KW-0464">Manganese</keyword>
<sequence length="729" mass="82046">MSTIIDAPLPVPPPSVVEAVAKPEDILAQPDIDEKNEKRKISIGQEKFLDIDPGVFDNEMIKLGIYSKTDPSDPESAPVYQDGDVTKGTYTGTQAALTHAYARIERSYETYFDALQVEPTLPRYVEKNLKKDIYQWSDYPTNKDGTPAQYPPHLQTIPREDQISQTDLFNKLGLANTLLMIAKLVPDTWYGKTADWGISILQRAFNGSPMDGTIKQLEEYNRSHRKSPTDIEDGKNIGLLPDWFTDRRFADQSFTGTNPTSITVVPETLLNEFIAAAKQGGYDTWATILPTIDPAALYVQDARGIRRGLGVDKNETLFNKEPKSDDSWGCAAVTLFQLHPTGELHPIAICTDYKGDSLATSVTIFNKRMLPTDSSDGEEKDWPWRYAKTCAQVTDFLRHEVSVHLTQAHLIEEALIVATHRTVPMEHIIYRLLSPHWYKTLSLNAAARATLVPQIIKDIVGVKPENLYQYVRSEFESFDYVGRYIPNDLASRGFPNTAEGLAAPQYRNYAYGKNMLSMWNCIRRYVKSMLLTYYTEATADSVISKCAVIKAWYTEAQTAAHIKTFPTITTLDGLIDAVTMSIHIAAPFHSAVNYLQNFYQVFVIAKPPCLCSPLPATLAQLKGYKEADLVKALPIGRQRQWLLAAQIPWLLSYKVSSERSLISFAQSQWWSRKYAQTKTEKAVRDISEAFHDELRALDVEFTQTSNNMSEGSIPYMVMDPDNTAVSILI</sequence>
<dbReference type="GO" id="GO:0046872">
    <property type="term" value="F:metal ion binding"/>
    <property type="evidence" value="ECO:0007669"/>
    <property type="project" value="UniProtKB-KW"/>
</dbReference>
<dbReference type="Proteomes" id="UP001174997">
    <property type="component" value="Unassembled WGS sequence"/>
</dbReference>
<evidence type="ECO:0000313" key="11">
    <source>
        <dbReference type="Proteomes" id="UP001174997"/>
    </source>
</evidence>
<keyword evidence="11" id="KW-1185">Reference proteome</keyword>
<comment type="catalytic activity">
    <reaction evidence="1">
        <text>(9Z,12Z)-octadecadienoate + O2 = (11S)-hydroperoxy-(9Z,12Z)-octadecadienoate</text>
        <dbReference type="Rhea" id="RHEA:18993"/>
        <dbReference type="ChEBI" id="CHEBI:15379"/>
        <dbReference type="ChEBI" id="CHEBI:30245"/>
        <dbReference type="ChEBI" id="CHEBI:57467"/>
        <dbReference type="EC" id="1.13.11.45"/>
    </reaction>
</comment>